<dbReference type="PROSITE" id="PS51892">
    <property type="entry name" value="SUBTILASE"/>
    <property type="match status" value="1"/>
</dbReference>
<dbReference type="CDD" id="cd07488">
    <property type="entry name" value="Peptidases_S8_2"/>
    <property type="match status" value="1"/>
</dbReference>
<dbReference type="KEGG" id="mhy:mhp292"/>
<gene>
    <name evidence="8" type="primary">aprE</name>
    <name evidence="8" type="ordered locus">mhp292</name>
</gene>
<evidence type="ECO:0000256" key="1">
    <source>
        <dbReference type="ARBA" id="ARBA00011073"/>
    </source>
</evidence>
<dbReference type="PROSITE" id="PS00138">
    <property type="entry name" value="SUBTILASE_SER"/>
    <property type="match status" value="1"/>
</dbReference>
<comment type="similarity">
    <text evidence="1 5">Belongs to the peptidase S8 family.</text>
</comment>
<evidence type="ECO:0000256" key="5">
    <source>
        <dbReference type="PROSITE-ProRule" id="PRU01240"/>
    </source>
</evidence>
<feature type="active site" description="Charge relay system" evidence="5">
    <location>
        <position position="241"/>
    </location>
</feature>
<evidence type="ECO:0000256" key="4">
    <source>
        <dbReference type="ARBA" id="ARBA00022825"/>
    </source>
</evidence>
<name>Q601B0_MESH2</name>
<proteinExistence type="inferred from homology"/>
<dbReference type="eggNOG" id="COG1404">
    <property type="taxonomic scope" value="Bacteria"/>
</dbReference>
<keyword evidence="4 5" id="KW-0720">Serine protease</keyword>
<dbReference type="Gene3D" id="2.60.120.380">
    <property type="match status" value="1"/>
</dbReference>
<dbReference type="GO" id="GO:0004252">
    <property type="term" value="F:serine-type endopeptidase activity"/>
    <property type="evidence" value="ECO:0007669"/>
    <property type="project" value="UniProtKB-UniRule"/>
</dbReference>
<evidence type="ECO:0000256" key="6">
    <source>
        <dbReference type="SAM" id="Phobius"/>
    </source>
</evidence>
<dbReference type="InterPro" id="IPR050131">
    <property type="entry name" value="Peptidase_S8_subtilisin-like"/>
</dbReference>
<feature type="transmembrane region" description="Helical" evidence="6">
    <location>
        <begin position="563"/>
        <end position="584"/>
    </location>
</feature>
<organism evidence="8 9">
    <name type="scientific">Mesomycoplasma hyopneumoniae (strain 232)</name>
    <name type="common">Mycoplasma hyopneumoniae</name>
    <dbReference type="NCBI Taxonomy" id="295358"/>
    <lineage>
        <taxon>Bacteria</taxon>
        <taxon>Bacillati</taxon>
        <taxon>Mycoplasmatota</taxon>
        <taxon>Mycoplasmoidales</taxon>
        <taxon>Metamycoplasmataceae</taxon>
        <taxon>Mesomycoplasma</taxon>
    </lineage>
</organism>
<dbReference type="PANTHER" id="PTHR43806:SF67">
    <property type="entry name" value="EGF-LIKE DOMAIN-CONTAINING PROTEIN"/>
    <property type="match status" value="1"/>
</dbReference>
<accession>Q601B0</accession>
<dbReference type="PhylomeDB" id="Q601B0"/>
<evidence type="ECO:0000313" key="9">
    <source>
        <dbReference type="Proteomes" id="UP000006822"/>
    </source>
</evidence>
<reference evidence="8 9" key="1">
    <citation type="journal article" date="2004" name="J. Bacteriol.">
        <title>The genome sequence of Mycoplasma hyopneumoniae strain 232, the agent of swine mycoplasmosis.</title>
        <authorList>
            <person name="Minion F.C."/>
            <person name="Lefkowitz E.J."/>
            <person name="Madsen M.L."/>
            <person name="Cleary B.J."/>
            <person name="Swartzell S.M."/>
            <person name="Mahairas G.G."/>
        </authorList>
    </citation>
    <scope>NUCLEOTIDE SEQUENCE [LARGE SCALE GENOMIC DNA]</scope>
    <source>
        <strain evidence="8 9">232</strain>
    </source>
</reference>
<dbReference type="Proteomes" id="UP000006822">
    <property type="component" value="Chromosome"/>
</dbReference>
<dbReference type="PANTHER" id="PTHR43806">
    <property type="entry name" value="PEPTIDASE S8"/>
    <property type="match status" value="1"/>
</dbReference>
<evidence type="ECO:0000256" key="3">
    <source>
        <dbReference type="ARBA" id="ARBA00022801"/>
    </source>
</evidence>
<dbReference type="EMBL" id="AE017332">
    <property type="protein sequence ID" value="AAV27502.1"/>
    <property type="molecule type" value="Genomic_DNA"/>
</dbReference>
<evidence type="ECO:0000259" key="7">
    <source>
        <dbReference type="Pfam" id="PF00082"/>
    </source>
</evidence>
<feature type="active site" description="Charge relay system" evidence="5">
    <location>
        <position position="433"/>
    </location>
</feature>
<evidence type="ECO:0000313" key="8">
    <source>
        <dbReference type="EMBL" id="AAV27502.1"/>
    </source>
</evidence>
<sequence length="696" mass="81247">MWKMKLAKFKKIILLLVFWPSIFLIYYSFLINFNTKKYWYASNFSNKIDIREPFAKQLSNSPKIDDFDNQFELKLLLNPNFLSTESNEISNFNLEFIKKIEKSRLKFKEAKSSKILPIVWFYFDTENDREFFVKNSIENSFISRYIVYKNEGDKKIKPLSWYRYNDQFLNNYYYYLPKTPIDKFKESVSKNIKIVNFEEQAKKDELTYKSPQTKVGAIEVKHEFNYNFMSYFNDNNFHINDLGSTNKWNDVKDDKDEPYHSTLVSLILGSKLGIDTKSTSYLSIFTTHSQWQKAIEWMVETNNVKVINHSYGATKKEFYDYDEDSFFLDFLARKYGVINVFAAGNGAREIYTKKHEDHPWIDKKSLSLNSIVVGALDDNSEPWKIAKNKIADYSNYKTGQQYYELAKPLVVAPARFYNPVTNRSKDDFVNGTSFAAPIVTGLISTLLREKPNLDNDDNRLIALKAILSASAISPDHSDLTKKKSGYFEKYGSGTPDFKNMLKASENTYFIRDQKKSENEIIFTSKPFWVNSNDRIKASLSWMFNAGLLKNKVAAPNESNYVSWWWFLTPFAPIVFPIAGAAAILDAKAKMDKHKNDFDKWSKTHINSERLNLEATKKNQNDTWVSDYDLYLQKLDSNNNWVDVSWSTSIPSNDELIDFKAKESGYYRLYIKKFKSATFDNSVEDKLALSYLVNNEK</sequence>
<keyword evidence="3 5" id="KW-0378">Hydrolase</keyword>
<dbReference type="InterPro" id="IPR023828">
    <property type="entry name" value="Peptidase_S8_Ser-AS"/>
</dbReference>
<feature type="domain" description="Peptidase S8/S53" evidence="7">
    <location>
        <begin position="286"/>
        <end position="493"/>
    </location>
</feature>
<dbReference type="AlphaFoldDB" id="Q601B0"/>
<dbReference type="InterPro" id="IPR036852">
    <property type="entry name" value="Peptidase_S8/S53_dom_sf"/>
</dbReference>
<keyword evidence="6" id="KW-1133">Transmembrane helix</keyword>
<keyword evidence="2 5" id="KW-0645">Protease</keyword>
<dbReference type="EC" id="3.4.21.-" evidence="8"/>
<dbReference type="InterPro" id="IPR034065">
    <property type="entry name" value="All0781-like_dom"/>
</dbReference>
<keyword evidence="6" id="KW-0812">Transmembrane</keyword>
<dbReference type="SUPFAM" id="SSF52743">
    <property type="entry name" value="Subtilisin-like"/>
    <property type="match status" value="1"/>
</dbReference>
<dbReference type="HOGENOM" id="CLU_025056_0_0_14"/>
<dbReference type="Gene3D" id="3.40.50.200">
    <property type="entry name" value="Peptidase S8/S53 domain"/>
    <property type="match status" value="1"/>
</dbReference>
<dbReference type="InterPro" id="IPR000209">
    <property type="entry name" value="Peptidase_S8/S53_dom"/>
</dbReference>
<feature type="transmembrane region" description="Helical" evidence="6">
    <location>
        <begin position="12"/>
        <end position="30"/>
    </location>
</feature>
<dbReference type="GO" id="GO:0006508">
    <property type="term" value="P:proteolysis"/>
    <property type="evidence" value="ECO:0007669"/>
    <property type="project" value="UniProtKB-KW"/>
</dbReference>
<dbReference type="Pfam" id="PF00082">
    <property type="entry name" value="Peptidase_S8"/>
    <property type="match status" value="1"/>
</dbReference>
<feature type="active site" description="Charge relay system" evidence="5">
    <location>
        <position position="260"/>
    </location>
</feature>
<protein>
    <submittedName>
        <fullName evidence="8">Subtilisin-like serine protease</fullName>
        <ecNumber evidence="8">3.4.21.-</ecNumber>
    </submittedName>
</protein>
<evidence type="ECO:0000256" key="2">
    <source>
        <dbReference type="ARBA" id="ARBA00022670"/>
    </source>
</evidence>
<keyword evidence="6" id="KW-0472">Membrane</keyword>